<comment type="subcellular location">
    <subcellularLocation>
        <location evidence="1">Cell membrane</location>
        <topology evidence="1">Multi-pass membrane protein</topology>
    </subcellularLocation>
</comment>
<feature type="transmembrane region" description="Helical" evidence="6">
    <location>
        <begin position="113"/>
        <end position="131"/>
    </location>
</feature>
<evidence type="ECO:0000313" key="9">
    <source>
        <dbReference type="Proteomes" id="UP000198500"/>
    </source>
</evidence>
<dbReference type="GO" id="GO:0005886">
    <property type="term" value="C:plasma membrane"/>
    <property type="evidence" value="ECO:0007669"/>
    <property type="project" value="UniProtKB-SubCell"/>
</dbReference>
<sequence length="377" mass="41369">MFPKIPATEAFRFIYGGYRMRSSHSVIGLLAGLLTVILWGSLPVLRNLVHLPPMLTAAIAMSSAAGFAQVLERWMHERKSPVPFRDWRFWVMGVGGLTGALYCYFLALGEGDPARVTLVTYTWPLGFVLVADRLAGRGLRMRTLLGALVAFSGLAPLILSSDEGISTSPLAYSAGLAAGMSWILFSLYLKDNSRSGLKNYKYIFACVAGTALLLHGLFEASVERATYVDWLMAASIGIGPYGLAFMTWGYALLRSPTTLLGILTYFVPVISSLFLVVVGLASPNLQLIVAVVAVLASAVITQTSLSMKWRELKVFHHVFNEPGVNMSRKYAVSTEHESSVSNVRDNFPALYMPAMPPLGFMDWSRQQLTRLLTKAKR</sequence>
<dbReference type="PANTHER" id="PTHR42920">
    <property type="entry name" value="OS03G0707200 PROTEIN-RELATED"/>
    <property type="match status" value="1"/>
</dbReference>
<dbReference type="InterPro" id="IPR000620">
    <property type="entry name" value="EamA_dom"/>
</dbReference>
<gene>
    <name evidence="8" type="ORF">SAMN05443545_10222</name>
</gene>
<feature type="transmembrane region" description="Helical" evidence="6">
    <location>
        <begin position="260"/>
        <end position="281"/>
    </location>
</feature>
<dbReference type="PANTHER" id="PTHR42920:SF5">
    <property type="entry name" value="EAMA DOMAIN-CONTAINING PROTEIN"/>
    <property type="match status" value="1"/>
</dbReference>
<dbReference type="Pfam" id="PF00892">
    <property type="entry name" value="EamA"/>
    <property type="match status" value="1"/>
</dbReference>
<evidence type="ECO:0000256" key="1">
    <source>
        <dbReference type="ARBA" id="ARBA00004651"/>
    </source>
</evidence>
<evidence type="ECO:0000256" key="2">
    <source>
        <dbReference type="ARBA" id="ARBA00022475"/>
    </source>
</evidence>
<keyword evidence="2" id="KW-1003">Cell membrane</keyword>
<dbReference type="RefSeq" id="WP_092568130.1">
    <property type="nucleotide sequence ID" value="NZ_BMXH01000016.1"/>
</dbReference>
<protein>
    <submittedName>
        <fullName evidence="8">Permease of the drug/metabolite transporter (DMT) superfamily</fullName>
    </submittedName>
</protein>
<dbReference type="Proteomes" id="UP000198500">
    <property type="component" value="Unassembled WGS sequence"/>
</dbReference>
<feature type="transmembrane region" description="Helical" evidence="6">
    <location>
        <begin position="201"/>
        <end position="218"/>
    </location>
</feature>
<dbReference type="SUPFAM" id="SSF103481">
    <property type="entry name" value="Multidrug resistance efflux transporter EmrE"/>
    <property type="match status" value="1"/>
</dbReference>
<feature type="transmembrane region" description="Helical" evidence="6">
    <location>
        <begin position="171"/>
        <end position="189"/>
    </location>
</feature>
<dbReference type="InterPro" id="IPR051258">
    <property type="entry name" value="Diverse_Substrate_Transporter"/>
</dbReference>
<evidence type="ECO:0000256" key="4">
    <source>
        <dbReference type="ARBA" id="ARBA00022989"/>
    </source>
</evidence>
<dbReference type="EMBL" id="FNNI01000002">
    <property type="protein sequence ID" value="SDW48805.1"/>
    <property type="molecule type" value="Genomic_DNA"/>
</dbReference>
<keyword evidence="4 6" id="KW-1133">Transmembrane helix</keyword>
<keyword evidence="5 6" id="KW-0472">Membrane</keyword>
<reference evidence="8 9" key="1">
    <citation type="submission" date="2016-10" db="EMBL/GenBank/DDBJ databases">
        <authorList>
            <person name="de Groot N.N."/>
        </authorList>
    </citation>
    <scope>NUCLEOTIDE SEQUENCE [LARGE SCALE GENOMIC DNA]</scope>
    <source>
        <strain evidence="8 9">DSM 19219</strain>
    </source>
</reference>
<proteinExistence type="predicted"/>
<feature type="domain" description="EamA" evidence="7">
    <location>
        <begin position="27"/>
        <end position="155"/>
    </location>
</feature>
<dbReference type="OrthoDB" id="7065924at2"/>
<evidence type="ECO:0000259" key="7">
    <source>
        <dbReference type="Pfam" id="PF00892"/>
    </source>
</evidence>
<dbReference type="InterPro" id="IPR037185">
    <property type="entry name" value="EmrE-like"/>
</dbReference>
<keyword evidence="3 6" id="KW-0812">Transmembrane</keyword>
<feature type="transmembrane region" description="Helical" evidence="6">
    <location>
        <begin position="26"/>
        <end position="45"/>
    </location>
</feature>
<dbReference type="AlphaFoldDB" id="A0A1H2TY05"/>
<feature type="transmembrane region" description="Helical" evidence="6">
    <location>
        <begin position="230"/>
        <end position="253"/>
    </location>
</feature>
<evidence type="ECO:0000256" key="3">
    <source>
        <dbReference type="ARBA" id="ARBA00022692"/>
    </source>
</evidence>
<evidence type="ECO:0000256" key="6">
    <source>
        <dbReference type="SAM" id="Phobius"/>
    </source>
</evidence>
<evidence type="ECO:0000256" key="5">
    <source>
        <dbReference type="ARBA" id="ARBA00023136"/>
    </source>
</evidence>
<name>A0A1H2TY05_9GAMM</name>
<evidence type="ECO:0000313" key="8">
    <source>
        <dbReference type="EMBL" id="SDW48805.1"/>
    </source>
</evidence>
<feature type="transmembrane region" description="Helical" evidence="6">
    <location>
        <begin position="287"/>
        <end position="305"/>
    </location>
</feature>
<organism evidence="8 9">
    <name type="scientific">Aidingimonas halophila</name>
    <dbReference type="NCBI Taxonomy" id="574349"/>
    <lineage>
        <taxon>Bacteria</taxon>
        <taxon>Pseudomonadati</taxon>
        <taxon>Pseudomonadota</taxon>
        <taxon>Gammaproteobacteria</taxon>
        <taxon>Oceanospirillales</taxon>
        <taxon>Halomonadaceae</taxon>
        <taxon>Aidingimonas</taxon>
    </lineage>
</organism>
<keyword evidence="9" id="KW-1185">Reference proteome</keyword>
<feature type="transmembrane region" description="Helical" evidence="6">
    <location>
        <begin position="143"/>
        <end position="159"/>
    </location>
</feature>
<dbReference type="STRING" id="574349.SAMN05443545_10222"/>
<feature type="transmembrane region" description="Helical" evidence="6">
    <location>
        <begin position="89"/>
        <end position="107"/>
    </location>
</feature>
<feature type="transmembrane region" description="Helical" evidence="6">
    <location>
        <begin position="51"/>
        <end position="68"/>
    </location>
</feature>
<accession>A0A1H2TY05</accession>